<proteinExistence type="inferred from homology"/>
<sequence length="1497" mass="163731">MALLESSFDQDAHVRVAMKYLEEKKVKTLLRDLTQSLLLAQPADPRKHILEELWETSETSGKCCSSKSLNAASAFLKTSATSARQAVHHFLRSMKDAFGDVQSLSFFSAPEGRGRRVLGLGDAQKLLGPDFFLVDSSDEQSTLGESGSSAVAECLASALANGSAAAGTRVRIVDMETQLGHLFARPLVAAACRSMMVRNFCAAGLGTVLLVIGCCTGAKWPALFSIVLLAAGFRGLPGGTPFRNAETEAGFYANVGGAQASRNERIRRAMQAWMQSFVPCPWQRSGELCTILPYILNGERFGKLKYERFWLSGDDGESFANDWVFPPGGFDPARPVVVLLTGLAPTKHWTEAAGFIADAAGHLSHRANITVVILVARGTMDTQVNANLFHGARLTDLRRLLECVNQCLAAVSGALGVPKPPVFAAGYSMGAIILSNYCGRFGQDPLLEGGIHFSGIHDAVMNMKFEYSQDTWQAALAFSLKKTFFQAKYIEEARRRGVDVGRVLSSKVASIVDVDKDFVSIYNGYGGLLDYYQDLSLAAEDKWRNVSIPLLAVAARDDPITHCDSLRTKEFFVENENLLFLITDRGGHVGWPKGLQPWRHGWDFMNEADARGHGAPVQCFEEAGLYVSESKPASWKICTQRFSQLLPADAEMLLQNTAENMQSSVEGVLLAELSTPAEASETPSTLQLYALLLAERLNCLHWEGEARRSAAVVESLLQGVEVLAKSSDEWERHIQSAAEVPKEVLRGGVELPEAAVWQADRLGSFVNLGAQNRSSPSALTAEAFTIYPEDGGRVICAEGSWTGSGGMSTSSREICVVLHGIGKPTVLDFSDDLSTKKALEPLRLDHFDIVAAESLCESSLRAALQAQSMLKELSLRKHSAEQMQSLVSELSMASSTADLVQTLEKAVQAVTQSSKCMVFFIDDEEVWAPPTATVPEPARMEMDIGLPGRIAMLAKERSEPLGALKYNDPATCPYWDELEFGIDQTAGFMIAPIMSAGKDMKPLGLILASTKTASKSKEGELLSKLWGQIHVDYTDQDAEFLEWLASAASSHLERLSLDVMWTRALLEREGGDGAVQDETEDLLVSEYYTEEAMATRSRLRTDGSTGRTGSKASGLGRVHTVHKFTSHVPTALDFASSKGMLQLVQDVAQSCCKDLTAGPHVDVSQWEIDYWVLTSHDQFVLLVTSIRQLGILDNLSIDDGVLMRFFQAVKSGYRSIPFHNFHHAMSTTHYASKMAKAANLSAYLTYPELFALVIGALCHDLDHRGYNNAFEIMTRSELALRYNDSSPLENHHCARAFETALNGMDCNIFQDLGPEVYSLVRKRMVAGILATDMKHHGEHVSILKEFTLGEPSDSQNQFLVEVLLHAADISNPFMPADKSKRWAVCLNDEFSLQAEKEAELGLPVTSFMSGLHEPQVAAKSLLGFIDFVVTPFTSSVFRLFPDLAELKKFLDQNREAAAVIVEEATNAKGTAKKSWQSALSRLRGSRGTKDSTGSTNL</sequence>
<dbReference type="PANTHER" id="PTHR11347">
    <property type="entry name" value="CYCLIC NUCLEOTIDE PHOSPHODIESTERASE"/>
    <property type="match status" value="1"/>
</dbReference>
<protein>
    <recommendedName>
        <fullName evidence="5">Phosphodiesterase</fullName>
        <ecNumber evidence="5">3.1.4.-</ecNumber>
    </recommendedName>
</protein>
<evidence type="ECO:0000256" key="5">
    <source>
        <dbReference type="RuleBase" id="RU363067"/>
    </source>
</evidence>
<gene>
    <name evidence="8" type="primary">Pde9a</name>
    <name evidence="8" type="ORF">SNAT2548_LOCUS15081</name>
</gene>
<feature type="active site" description="Proton donor" evidence="3">
    <location>
        <position position="1219"/>
    </location>
</feature>
<dbReference type="EC" id="3.1.4.-" evidence="5"/>
<feature type="binding site" evidence="4">
    <location>
        <position position="1259"/>
    </location>
    <ligand>
        <name>Zn(2+)</name>
        <dbReference type="ChEBI" id="CHEBI:29105"/>
        <label>1</label>
    </ligand>
</feature>
<dbReference type="PRINTS" id="PR00387">
    <property type="entry name" value="PDIESTERASE1"/>
</dbReference>
<feature type="region of interest" description="Disordered" evidence="6">
    <location>
        <begin position="1478"/>
        <end position="1497"/>
    </location>
</feature>
<dbReference type="Gene3D" id="3.30.450.40">
    <property type="match status" value="1"/>
</dbReference>
<dbReference type="InterPro" id="IPR003607">
    <property type="entry name" value="HD/PDEase_dom"/>
</dbReference>
<dbReference type="InterPro" id="IPR036971">
    <property type="entry name" value="PDEase_catalytic_dom_sf"/>
</dbReference>
<dbReference type="SUPFAM" id="SSF109604">
    <property type="entry name" value="HD-domain/PDEase-like"/>
    <property type="match status" value="1"/>
</dbReference>
<dbReference type="GO" id="GO:0004114">
    <property type="term" value="F:3',5'-cyclic-nucleotide phosphodiesterase activity"/>
    <property type="evidence" value="ECO:0007669"/>
    <property type="project" value="InterPro"/>
</dbReference>
<dbReference type="PROSITE" id="PS00126">
    <property type="entry name" value="PDEASE_I_1"/>
    <property type="match status" value="1"/>
</dbReference>
<dbReference type="PROSITE" id="PS51845">
    <property type="entry name" value="PDEASE_I_2"/>
    <property type="match status" value="1"/>
</dbReference>
<dbReference type="EMBL" id="CAJNDS010001846">
    <property type="protein sequence ID" value="CAE7284696.1"/>
    <property type="molecule type" value="Genomic_DNA"/>
</dbReference>
<keyword evidence="1 4" id="KW-0479">Metal-binding</keyword>
<dbReference type="InterPro" id="IPR029016">
    <property type="entry name" value="GAF-like_dom_sf"/>
</dbReference>
<comment type="caution">
    <text evidence="8">The sequence shown here is derived from an EMBL/GenBank/DDBJ whole genome shotgun (WGS) entry which is preliminary data.</text>
</comment>
<evidence type="ECO:0000256" key="3">
    <source>
        <dbReference type="PIRSR" id="PIRSR623088-1"/>
    </source>
</evidence>
<dbReference type="GO" id="GO:0046872">
    <property type="term" value="F:metal ion binding"/>
    <property type="evidence" value="ECO:0007669"/>
    <property type="project" value="UniProtKB-KW"/>
</dbReference>
<dbReference type="Gene3D" id="1.10.1300.10">
    <property type="entry name" value="3'5'-cyclic nucleotide phosphodiesterase, catalytic domain"/>
    <property type="match status" value="1"/>
</dbReference>
<dbReference type="Proteomes" id="UP000604046">
    <property type="component" value="Unassembled WGS sequence"/>
</dbReference>
<comment type="similarity">
    <text evidence="5">Belongs to the cyclic nucleotide phosphodiesterase family.</text>
</comment>
<dbReference type="InterPro" id="IPR029058">
    <property type="entry name" value="AB_hydrolase_fold"/>
</dbReference>
<dbReference type="InterPro" id="IPR002073">
    <property type="entry name" value="PDEase_catalytic_dom"/>
</dbReference>
<keyword evidence="2 5" id="KW-0378">Hydrolase</keyword>
<evidence type="ECO:0000256" key="2">
    <source>
        <dbReference type="ARBA" id="ARBA00022801"/>
    </source>
</evidence>
<feature type="binding site" evidence="4">
    <location>
        <position position="1368"/>
    </location>
    <ligand>
        <name>Zn(2+)</name>
        <dbReference type="ChEBI" id="CHEBI:29105"/>
        <label>1</label>
    </ligand>
</feature>
<dbReference type="CDD" id="cd00077">
    <property type="entry name" value="HDc"/>
    <property type="match status" value="1"/>
</dbReference>
<keyword evidence="9" id="KW-1185">Reference proteome</keyword>
<feature type="binding site" evidence="4">
    <location>
        <position position="1223"/>
    </location>
    <ligand>
        <name>Zn(2+)</name>
        <dbReference type="ChEBI" id="CHEBI:29105"/>
        <label>1</label>
    </ligand>
</feature>
<dbReference type="CDD" id="cd22981">
    <property type="entry name" value="DD_TbAK-like"/>
    <property type="match status" value="1"/>
</dbReference>
<evidence type="ECO:0000313" key="8">
    <source>
        <dbReference type="EMBL" id="CAE7284696.1"/>
    </source>
</evidence>
<evidence type="ECO:0000313" key="9">
    <source>
        <dbReference type="Proteomes" id="UP000604046"/>
    </source>
</evidence>
<feature type="binding site" evidence="4">
    <location>
        <position position="1260"/>
    </location>
    <ligand>
        <name>Zn(2+)</name>
        <dbReference type="ChEBI" id="CHEBI:29105"/>
        <label>1</label>
    </ligand>
</feature>
<dbReference type="Pfam" id="PF00233">
    <property type="entry name" value="PDEase_I"/>
    <property type="match status" value="1"/>
</dbReference>
<organism evidence="8 9">
    <name type="scientific">Symbiodinium natans</name>
    <dbReference type="NCBI Taxonomy" id="878477"/>
    <lineage>
        <taxon>Eukaryota</taxon>
        <taxon>Sar</taxon>
        <taxon>Alveolata</taxon>
        <taxon>Dinophyceae</taxon>
        <taxon>Suessiales</taxon>
        <taxon>Symbiodiniaceae</taxon>
        <taxon>Symbiodinium</taxon>
    </lineage>
</organism>
<feature type="domain" description="PDEase" evidence="7">
    <location>
        <begin position="1144"/>
        <end position="1464"/>
    </location>
</feature>
<evidence type="ECO:0000256" key="1">
    <source>
        <dbReference type="ARBA" id="ARBA00022723"/>
    </source>
</evidence>
<dbReference type="SMART" id="SM00471">
    <property type="entry name" value="HDc"/>
    <property type="match status" value="1"/>
</dbReference>
<comment type="cofactor">
    <cofactor evidence="5">
        <name>a divalent metal cation</name>
        <dbReference type="ChEBI" id="CHEBI:60240"/>
    </cofactor>
    <text evidence="5">Binds 2 divalent metal cations per subunit. Site 1 may preferentially bind zinc ions, while site 2 has a preference for magnesium and/or manganese ions.</text>
</comment>
<reference evidence="8" key="1">
    <citation type="submission" date="2021-02" db="EMBL/GenBank/DDBJ databases">
        <authorList>
            <person name="Dougan E. K."/>
            <person name="Rhodes N."/>
            <person name="Thang M."/>
            <person name="Chan C."/>
        </authorList>
    </citation>
    <scope>NUCLEOTIDE SEQUENCE</scope>
</reference>
<evidence type="ECO:0000256" key="4">
    <source>
        <dbReference type="PIRSR" id="PIRSR623088-3"/>
    </source>
</evidence>
<evidence type="ECO:0000256" key="6">
    <source>
        <dbReference type="SAM" id="MobiDB-lite"/>
    </source>
</evidence>
<dbReference type="GO" id="GO:0007165">
    <property type="term" value="P:signal transduction"/>
    <property type="evidence" value="ECO:0007669"/>
    <property type="project" value="InterPro"/>
</dbReference>
<dbReference type="InterPro" id="IPR023088">
    <property type="entry name" value="PDEase"/>
</dbReference>
<name>A0A812MXH0_9DINO</name>
<dbReference type="Gene3D" id="3.40.50.1820">
    <property type="entry name" value="alpha/beta hydrolase"/>
    <property type="match status" value="1"/>
</dbReference>
<dbReference type="InterPro" id="IPR023174">
    <property type="entry name" value="PDEase_CS"/>
</dbReference>
<accession>A0A812MXH0</accession>
<feature type="binding site" evidence="4">
    <location>
        <position position="1260"/>
    </location>
    <ligand>
        <name>Zn(2+)</name>
        <dbReference type="ChEBI" id="CHEBI:29105"/>
        <label>2</label>
    </ligand>
</feature>
<dbReference type="SUPFAM" id="SSF53474">
    <property type="entry name" value="alpha/beta-Hydrolases"/>
    <property type="match status" value="1"/>
</dbReference>
<evidence type="ECO:0000259" key="7">
    <source>
        <dbReference type="PROSITE" id="PS51845"/>
    </source>
</evidence>
<dbReference type="OrthoDB" id="342865at2759"/>